<dbReference type="Pfam" id="PF07000">
    <property type="entry name" value="DUF1308"/>
    <property type="match status" value="1"/>
</dbReference>
<feature type="domain" description="DUF1308" evidence="2">
    <location>
        <begin position="393"/>
        <end position="490"/>
    </location>
</feature>
<feature type="region of interest" description="Disordered" evidence="1">
    <location>
        <begin position="255"/>
        <end position="290"/>
    </location>
</feature>
<feature type="compositionally biased region" description="Basic and acidic residues" evidence="1">
    <location>
        <begin position="113"/>
        <end position="131"/>
    </location>
</feature>
<gene>
    <name evidence="3" type="ORF">Egran_02485</name>
</gene>
<feature type="region of interest" description="Disordered" evidence="1">
    <location>
        <begin position="191"/>
        <end position="214"/>
    </location>
</feature>
<accession>A0A232M064</accession>
<reference evidence="3 4" key="1">
    <citation type="journal article" date="2015" name="Environ. Microbiol.">
        <title>Metagenome sequence of Elaphomyces granulatus from sporocarp tissue reveals Ascomycota ectomycorrhizal fingerprints of genome expansion and a Proteobacteria-rich microbiome.</title>
        <authorList>
            <person name="Quandt C.A."/>
            <person name="Kohler A."/>
            <person name="Hesse C.N."/>
            <person name="Sharpton T.J."/>
            <person name="Martin F."/>
            <person name="Spatafora J.W."/>
        </authorList>
    </citation>
    <scope>NUCLEOTIDE SEQUENCE [LARGE SCALE GENOMIC DNA]</scope>
    <source>
        <strain evidence="3 4">OSC145934</strain>
    </source>
</reference>
<name>A0A232M064_9EURO</name>
<dbReference type="PANTHER" id="PTHR13379">
    <property type="entry name" value="UNCHARACTERIZED DUF1308"/>
    <property type="match status" value="1"/>
</dbReference>
<comment type="caution">
    <text evidence="3">The sequence shown here is derived from an EMBL/GenBank/DDBJ whole genome shotgun (WGS) entry which is preliminary data.</text>
</comment>
<dbReference type="EMBL" id="NPHW01003351">
    <property type="protein sequence ID" value="OXV09752.1"/>
    <property type="molecule type" value="Genomic_DNA"/>
</dbReference>
<evidence type="ECO:0000259" key="2">
    <source>
        <dbReference type="Pfam" id="PF07000"/>
    </source>
</evidence>
<evidence type="ECO:0000313" key="3">
    <source>
        <dbReference type="EMBL" id="OXV09752.1"/>
    </source>
</evidence>
<organism evidence="3 4">
    <name type="scientific">Elaphomyces granulatus</name>
    <dbReference type="NCBI Taxonomy" id="519963"/>
    <lineage>
        <taxon>Eukaryota</taxon>
        <taxon>Fungi</taxon>
        <taxon>Dikarya</taxon>
        <taxon>Ascomycota</taxon>
        <taxon>Pezizomycotina</taxon>
        <taxon>Eurotiomycetes</taxon>
        <taxon>Eurotiomycetidae</taxon>
        <taxon>Eurotiales</taxon>
        <taxon>Elaphomycetaceae</taxon>
        <taxon>Elaphomyces</taxon>
    </lineage>
</organism>
<dbReference type="InterPro" id="IPR010733">
    <property type="entry name" value="DUF1308"/>
</dbReference>
<protein>
    <recommendedName>
        <fullName evidence="2">DUF1308 domain-containing protein</fullName>
    </recommendedName>
</protein>
<proteinExistence type="predicted"/>
<dbReference type="Proteomes" id="UP000243515">
    <property type="component" value="Unassembled WGS sequence"/>
</dbReference>
<feature type="region of interest" description="Disordered" evidence="1">
    <location>
        <begin position="69"/>
        <end position="144"/>
    </location>
</feature>
<sequence length="608" mass="69264">MSTTKATIKRKPFLSSTRLHQCRLLLAELDAFKAYFSTQLHKPQLVEIRQLRSSVVSELRVLEKLAEDAERQGVGGDEYGEEEEEVEVVEEEEEEEGRSEQDEGEDEDDGDEEERKKIGMRGEKRGGRCEKDGEEYDNDTGVPKTRSERRLLHALRSSNLPFYMAVWTTAKDNCKGVVAFGKRFYCDGIKKRDNETHDDNEKDEANAEGRKLPNGDRKKSVFVDIVADNGQEWVKVSTISESRLLFEMAEKGWDRGGDSLSEGEGEEEPPRKILHNSSSNKLEQNDDDDDDDEIELVKLAMDMMKAARATRVRYRHPRIRFVFPKLVEGKIPEIDDILDEIRGHGVTVECGTCVPDVIEGHTEQTRDPERITPQDLPLSTLLPNPFEQFGEILNVDCTLLLALVSDLSHIRNLVPSTSHHRAIRKQIELESQQPMLPTEIWPALVERHLVCTQEAAKRMREIVYSIGTDKEKQRTEILMGESPVQSMDRKTLLRRFQELSDYDVPPQWHIPIEVIDAQAEISAGWHNGTLPRPMAQTVAEILSDINRSVFLYGWTKGVVTVTSNRTVVKQIENTIENNRNGDDNVEGPQVWVCDIARSLVGKDKNRKP</sequence>
<dbReference type="AlphaFoldDB" id="A0A232M064"/>
<feature type="compositionally biased region" description="Acidic residues" evidence="1">
    <location>
        <begin position="78"/>
        <end position="112"/>
    </location>
</feature>
<dbReference type="PANTHER" id="PTHR13379:SF0">
    <property type="entry name" value="UPF0415 PROTEIN C7ORF25"/>
    <property type="match status" value="1"/>
</dbReference>
<keyword evidence="4" id="KW-1185">Reference proteome</keyword>
<evidence type="ECO:0000256" key="1">
    <source>
        <dbReference type="SAM" id="MobiDB-lite"/>
    </source>
</evidence>
<evidence type="ECO:0000313" key="4">
    <source>
        <dbReference type="Proteomes" id="UP000243515"/>
    </source>
</evidence>
<dbReference type="OrthoDB" id="441890at2759"/>